<comment type="caution">
    <text evidence="1">The sequence shown here is derived from an EMBL/GenBank/DDBJ whole genome shotgun (WGS) entry which is preliminary data.</text>
</comment>
<organism evidence="1 2">
    <name type="scientific">Heliobacterium chlorum</name>
    <dbReference type="NCBI Taxonomy" id="2698"/>
    <lineage>
        <taxon>Bacteria</taxon>
        <taxon>Bacillati</taxon>
        <taxon>Bacillota</taxon>
        <taxon>Clostridia</taxon>
        <taxon>Eubacteriales</taxon>
        <taxon>Heliobacteriaceae</taxon>
        <taxon>Heliobacterium</taxon>
    </lineage>
</organism>
<proteinExistence type="predicted"/>
<accession>A0ABR7T0V6</accession>
<name>A0ABR7T0V6_HELCL</name>
<reference evidence="1 2" key="1">
    <citation type="submission" date="2020-07" db="EMBL/GenBank/DDBJ databases">
        <title>Draft whole-genome sequence of Heliobacterium chlorum DSM 3682, type strain.</title>
        <authorList>
            <person name="Kyndt J.A."/>
            <person name="Meyer T.E."/>
            <person name="Imhoff J.F."/>
        </authorList>
    </citation>
    <scope>NUCLEOTIDE SEQUENCE [LARGE SCALE GENOMIC DNA]</scope>
    <source>
        <strain evidence="1 2">DSM 3682</strain>
    </source>
</reference>
<protein>
    <recommendedName>
        <fullName evidence="3">Transposase IS30-like HTH domain-containing protein</fullName>
    </recommendedName>
</protein>
<keyword evidence="2" id="KW-1185">Reference proteome</keyword>
<gene>
    <name evidence="1" type="ORF">H1S01_02975</name>
</gene>
<dbReference type="RefSeq" id="WP_188038635.1">
    <property type="nucleotide sequence ID" value="NZ_JACVHF010000002.1"/>
</dbReference>
<evidence type="ECO:0008006" key="3">
    <source>
        <dbReference type="Google" id="ProtNLM"/>
    </source>
</evidence>
<sequence>MTMKKNLRMSLKVKNQLNHKIHASTSEQRMVFRCKIIMHLYEGCSLAKVARLLNTSVQTRIEMARSIHFRGL</sequence>
<dbReference type="Proteomes" id="UP000617402">
    <property type="component" value="Unassembled WGS sequence"/>
</dbReference>
<evidence type="ECO:0000313" key="2">
    <source>
        <dbReference type="Proteomes" id="UP000617402"/>
    </source>
</evidence>
<evidence type="ECO:0000313" key="1">
    <source>
        <dbReference type="EMBL" id="MBC9783474.1"/>
    </source>
</evidence>
<dbReference type="EMBL" id="JACVHF010000002">
    <property type="protein sequence ID" value="MBC9783474.1"/>
    <property type="molecule type" value="Genomic_DNA"/>
</dbReference>